<keyword evidence="10" id="KW-0812">Transmembrane</keyword>
<dbReference type="CDD" id="cd16917">
    <property type="entry name" value="HATPase_UhpB-NarQ-NarX-like"/>
    <property type="match status" value="1"/>
</dbReference>
<accession>A0ABV1SZK1</accession>
<comment type="catalytic activity">
    <reaction evidence="1">
        <text>ATP + protein L-histidine = ADP + protein N-phospho-L-histidine.</text>
        <dbReference type="EC" id="2.7.13.3"/>
    </reaction>
</comment>
<sequence length="528" mass="56024">MSRVEPVRGWGKRLWAWFRARGERGLRVLHDDLWTGRADPLPPSVWLRWFPHGMVCLAAFGVLLGDAAQLGDNGGVEPGFGFVIAVAQGGAMAFALWRPVAAWWLSLGAMLVGAFAVRAEMVADGSRFTWPWSAAGIIGHMVVLLLLALRVRTRVSLEALVLTALATYVVQGVVGALNYQPTGQLAVILFTVVVVLGIALRGRREARSQLAEQTSLTAEERARRTLLEERGRIARELHDVVAHHMSVISIQAQVAPLLVKDPPDELRENLAGIRQNALEALTELRRVLGVLRSEHPDALEVREGGDAGAVPHAPQPTLDRLDALVENTRAAGLTVTTDTSGTRRPLPPGVELSAYRIVQEALSNVLRHAPGAHAQVYLVHLPIGLRVVVSNTRPKRAPAPSQGAGHGLLGMRERVAMLDGTLTAQPLPDGGYQVAAFLPVDHPDLPTDPWPDPSTDLSADASPDLSTDASADPFTDASADRSTGSSTDASADASAGPSTDPGPGPSPGPVSARSPAPSSAPSTEDDTP</sequence>
<dbReference type="Proteomes" id="UP001496720">
    <property type="component" value="Unassembled WGS sequence"/>
</dbReference>
<dbReference type="InterPro" id="IPR003594">
    <property type="entry name" value="HATPase_dom"/>
</dbReference>
<keyword evidence="14" id="KW-1185">Reference proteome</keyword>
<dbReference type="RefSeq" id="WP_352148687.1">
    <property type="nucleotide sequence ID" value="NZ_JBEOZY010000023.1"/>
</dbReference>
<dbReference type="PANTHER" id="PTHR24421">
    <property type="entry name" value="NITRATE/NITRITE SENSOR PROTEIN NARX-RELATED"/>
    <property type="match status" value="1"/>
</dbReference>
<dbReference type="InterPro" id="IPR036890">
    <property type="entry name" value="HATPase_C_sf"/>
</dbReference>
<feature type="transmembrane region" description="Helical" evidence="10">
    <location>
        <begin position="129"/>
        <end position="147"/>
    </location>
</feature>
<evidence type="ECO:0000256" key="1">
    <source>
        <dbReference type="ARBA" id="ARBA00000085"/>
    </source>
</evidence>
<evidence type="ECO:0000256" key="5">
    <source>
        <dbReference type="ARBA" id="ARBA00022741"/>
    </source>
</evidence>
<organism evidence="13 14">
    <name type="scientific">Streptomyces violaceorubidus</name>
    <dbReference type="NCBI Taxonomy" id="284042"/>
    <lineage>
        <taxon>Bacteria</taxon>
        <taxon>Bacillati</taxon>
        <taxon>Actinomycetota</taxon>
        <taxon>Actinomycetes</taxon>
        <taxon>Kitasatosporales</taxon>
        <taxon>Streptomycetaceae</taxon>
        <taxon>Streptomyces</taxon>
    </lineage>
</organism>
<keyword evidence="10" id="KW-0472">Membrane</keyword>
<feature type="domain" description="Histidine kinase/HSP90-like ATPase" evidence="11">
    <location>
        <begin position="350"/>
        <end position="441"/>
    </location>
</feature>
<keyword evidence="3" id="KW-0597">Phosphoprotein</keyword>
<feature type="transmembrane region" description="Helical" evidence="10">
    <location>
        <begin position="183"/>
        <end position="200"/>
    </location>
</feature>
<feature type="compositionally biased region" description="Low complexity" evidence="9">
    <location>
        <begin position="475"/>
        <end position="499"/>
    </location>
</feature>
<evidence type="ECO:0000256" key="8">
    <source>
        <dbReference type="ARBA" id="ARBA00023012"/>
    </source>
</evidence>
<feature type="transmembrane region" description="Helical" evidence="10">
    <location>
        <begin position="104"/>
        <end position="123"/>
    </location>
</feature>
<evidence type="ECO:0000259" key="11">
    <source>
        <dbReference type="Pfam" id="PF02518"/>
    </source>
</evidence>
<feature type="transmembrane region" description="Helical" evidence="10">
    <location>
        <begin position="49"/>
        <end position="68"/>
    </location>
</feature>
<dbReference type="GO" id="GO:0016301">
    <property type="term" value="F:kinase activity"/>
    <property type="evidence" value="ECO:0007669"/>
    <property type="project" value="UniProtKB-KW"/>
</dbReference>
<dbReference type="EC" id="2.7.13.3" evidence="2"/>
<dbReference type="InterPro" id="IPR011712">
    <property type="entry name" value="Sig_transdc_His_kin_sub3_dim/P"/>
</dbReference>
<keyword evidence="6 13" id="KW-0418">Kinase</keyword>
<dbReference type="Gene3D" id="1.20.5.1930">
    <property type="match status" value="1"/>
</dbReference>
<evidence type="ECO:0000256" key="10">
    <source>
        <dbReference type="SAM" id="Phobius"/>
    </source>
</evidence>
<comment type="caution">
    <text evidence="13">The sequence shown here is derived from an EMBL/GenBank/DDBJ whole genome shotgun (WGS) entry which is preliminary data.</text>
</comment>
<dbReference type="Gene3D" id="3.30.565.10">
    <property type="entry name" value="Histidine kinase-like ATPase, C-terminal domain"/>
    <property type="match status" value="1"/>
</dbReference>
<feature type="compositionally biased region" description="Low complexity" evidence="9">
    <location>
        <begin position="509"/>
        <end position="522"/>
    </location>
</feature>
<gene>
    <name evidence="13" type="ORF">ABT188_21855</name>
</gene>
<name>A0ABV1SZK1_9ACTN</name>
<dbReference type="EMBL" id="JBEOZY010000023">
    <property type="protein sequence ID" value="MER6167166.1"/>
    <property type="molecule type" value="Genomic_DNA"/>
</dbReference>
<keyword evidence="8" id="KW-0902">Two-component regulatory system</keyword>
<evidence type="ECO:0000256" key="4">
    <source>
        <dbReference type="ARBA" id="ARBA00022679"/>
    </source>
</evidence>
<evidence type="ECO:0000256" key="2">
    <source>
        <dbReference type="ARBA" id="ARBA00012438"/>
    </source>
</evidence>
<feature type="transmembrane region" description="Helical" evidence="10">
    <location>
        <begin position="80"/>
        <end position="97"/>
    </location>
</feature>
<evidence type="ECO:0000259" key="12">
    <source>
        <dbReference type="Pfam" id="PF07730"/>
    </source>
</evidence>
<dbReference type="Pfam" id="PF07730">
    <property type="entry name" value="HisKA_3"/>
    <property type="match status" value="1"/>
</dbReference>
<evidence type="ECO:0000256" key="6">
    <source>
        <dbReference type="ARBA" id="ARBA00022777"/>
    </source>
</evidence>
<dbReference type="SUPFAM" id="SSF55874">
    <property type="entry name" value="ATPase domain of HSP90 chaperone/DNA topoisomerase II/histidine kinase"/>
    <property type="match status" value="1"/>
</dbReference>
<feature type="domain" description="Signal transduction histidine kinase subgroup 3 dimerisation and phosphoacceptor" evidence="12">
    <location>
        <begin position="229"/>
        <end position="294"/>
    </location>
</feature>
<feature type="transmembrane region" description="Helical" evidence="10">
    <location>
        <begin position="159"/>
        <end position="177"/>
    </location>
</feature>
<dbReference type="Pfam" id="PF02518">
    <property type="entry name" value="HATPase_c"/>
    <property type="match status" value="1"/>
</dbReference>
<evidence type="ECO:0000256" key="7">
    <source>
        <dbReference type="ARBA" id="ARBA00022840"/>
    </source>
</evidence>
<evidence type="ECO:0000313" key="14">
    <source>
        <dbReference type="Proteomes" id="UP001496720"/>
    </source>
</evidence>
<evidence type="ECO:0000313" key="13">
    <source>
        <dbReference type="EMBL" id="MER6167166.1"/>
    </source>
</evidence>
<protein>
    <recommendedName>
        <fullName evidence="2">histidine kinase</fullName>
        <ecNumber evidence="2">2.7.13.3</ecNumber>
    </recommendedName>
</protein>
<keyword evidence="7" id="KW-0067">ATP-binding</keyword>
<keyword evidence="10" id="KW-1133">Transmembrane helix</keyword>
<dbReference type="PANTHER" id="PTHR24421:SF10">
    <property type="entry name" value="NITRATE_NITRITE SENSOR PROTEIN NARQ"/>
    <property type="match status" value="1"/>
</dbReference>
<reference evidence="13 14" key="1">
    <citation type="submission" date="2024-06" db="EMBL/GenBank/DDBJ databases">
        <title>The Natural Products Discovery Center: Release of the First 8490 Sequenced Strains for Exploring Actinobacteria Biosynthetic Diversity.</title>
        <authorList>
            <person name="Kalkreuter E."/>
            <person name="Kautsar S.A."/>
            <person name="Yang D."/>
            <person name="Bader C.D."/>
            <person name="Teijaro C.N."/>
            <person name="Fluegel L."/>
            <person name="Davis C.M."/>
            <person name="Simpson J.R."/>
            <person name="Lauterbach L."/>
            <person name="Steele A.D."/>
            <person name="Gui C."/>
            <person name="Meng S."/>
            <person name="Li G."/>
            <person name="Viehrig K."/>
            <person name="Ye F."/>
            <person name="Su P."/>
            <person name="Kiefer A.F."/>
            <person name="Nichols A."/>
            <person name="Cepeda A.J."/>
            <person name="Yan W."/>
            <person name="Fan B."/>
            <person name="Jiang Y."/>
            <person name="Adhikari A."/>
            <person name="Zheng C.-J."/>
            <person name="Schuster L."/>
            <person name="Cowan T.M."/>
            <person name="Smanski M.J."/>
            <person name="Chevrette M.G."/>
            <person name="De Carvalho L.P.S."/>
            <person name="Shen B."/>
        </authorList>
    </citation>
    <scope>NUCLEOTIDE SEQUENCE [LARGE SCALE GENOMIC DNA]</scope>
    <source>
        <strain evidence="13 14">NPDC001615</strain>
    </source>
</reference>
<evidence type="ECO:0000256" key="9">
    <source>
        <dbReference type="SAM" id="MobiDB-lite"/>
    </source>
</evidence>
<keyword evidence="5" id="KW-0547">Nucleotide-binding</keyword>
<feature type="region of interest" description="Disordered" evidence="9">
    <location>
        <begin position="439"/>
        <end position="528"/>
    </location>
</feature>
<evidence type="ECO:0000256" key="3">
    <source>
        <dbReference type="ARBA" id="ARBA00022553"/>
    </source>
</evidence>
<dbReference type="InterPro" id="IPR050482">
    <property type="entry name" value="Sensor_HK_TwoCompSys"/>
</dbReference>
<keyword evidence="4" id="KW-0808">Transferase</keyword>
<proteinExistence type="predicted"/>